<dbReference type="SMART" id="SM01130">
    <property type="entry name" value="DHDPS"/>
    <property type="match status" value="1"/>
</dbReference>
<dbReference type="PANTHER" id="PTHR12128:SF72">
    <property type="entry name" value="DIHYDRODIPICOLINATE SYNTHASE"/>
    <property type="match status" value="1"/>
</dbReference>
<evidence type="ECO:0008006" key="2">
    <source>
        <dbReference type="Google" id="ProtNLM"/>
    </source>
</evidence>
<dbReference type="Pfam" id="PF00701">
    <property type="entry name" value="DHDPS"/>
    <property type="match status" value="1"/>
</dbReference>
<dbReference type="InterPro" id="IPR002220">
    <property type="entry name" value="DapA-like"/>
</dbReference>
<sequence length="269" mass="29205">METEMVGLKPFVPAGVIPACLLPFDDDFSIDEQNYRKHLRHVVGVDGISAITVNAHASEAHACSFDEQCRVLDITRDEVAGVPIVNGIYADGSALAADLARMAEAGGASALLVFPPNSISMGGQLRPEMAVAHFKTIAEVTDLPLIIFQYPLGGGLGHTFETLLRLCEEVPTIAAIKDWCNDPMLHEKHIRVFQSLSRPVNILTTHSAWLMSSLVMGCKGLLSGAGSVIADLQVELWRAVQAKDLVRARAVNDRIYPMIQAFYAPPFLD</sequence>
<name>A0A382RQL0_9ZZZZ</name>
<dbReference type="SUPFAM" id="SSF51569">
    <property type="entry name" value="Aldolase"/>
    <property type="match status" value="1"/>
</dbReference>
<gene>
    <name evidence="1" type="ORF">METZ01_LOCUS352837</name>
</gene>
<dbReference type="AlphaFoldDB" id="A0A382RQL0"/>
<dbReference type="Gene3D" id="3.20.20.70">
    <property type="entry name" value="Aldolase class I"/>
    <property type="match status" value="1"/>
</dbReference>
<accession>A0A382RQL0</accession>
<organism evidence="1">
    <name type="scientific">marine metagenome</name>
    <dbReference type="NCBI Taxonomy" id="408172"/>
    <lineage>
        <taxon>unclassified sequences</taxon>
        <taxon>metagenomes</taxon>
        <taxon>ecological metagenomes</taxon>
    </lineage>
</organism>
<evidence type="ECO:0000313" key="1">
    <source>
        <dbReference type="EMBL" id="SVC99983.1"/>
    </source>
</evidence>
<dbReference type="InterPro" id="IPR013785">
    <property type="entry name" value="Aldolase_TIM"/>
</dbReference>
<dbReference type="PANTHER" id="PTHR12128">
    <property type="entry name" value="DIHYDRODIPICOLINATE SYNTHASE"/>
    <property type="match status" value="1"/>
</dbReference>
<protein>
    <recommendedName>
        <fullName evidence="2">Dihydrodipicolinate synthase family protein</fullName>
    </recommendedName>
</protein>
<dbReference type="GO" id="GO:0008840">
    <property type="term" value="F:4-hydroxy-tetrahydrodipicolinate synthase activity"/>
    <property type="evidence" value="ECO:0007669"/>
    <property type="project" value="TreeGrafter"/>
</dbReference>
<dbReference type="PIRSF" id="PIRSF001365">
    <property type="entry name" value="DHDPS"/>
    <property type="match status" value="1"/>
</dbReference>
<dbReference type="CDD" id="cd00408">
    <property type="entry name" value="DHDPS-like"/>
    <property type="match status" value="1"/>
</dbReference>
<proteinExistence type="predicted"/>
<dbReference type="EMBL" id="UINC01123483">
    <property type="protein sequence ID" value="SVC99983.1"/>
    <property type="molecule type" value="Genomic_DNA"/>
</dbReference>
<reference evidence="1" key="1">
    <citation type="submission" date="2018-05" db="EMBL/GenBank/DDBJ databases">
        <authorList>
            <person name="Lanie J.A."/>
            <person name="Ng W.-L."/>
            <person name="Kazmierczak K.M."/>
            <person name="Andrzejewski T.M."/>
            <person name="Davidsen T.M."/>
            <person name="Wayne K.J."/>
            <person name="Tettelin H."/>
            <person name="Glass J.I."/>
            <person name="Rusch D."/>
            <person name="Podicherti R."/>
            <person name="Tsui H.-C.T."/>
            <person name="Winkler M.E."/>
        </authorList>
    </citation>
    <scope>NUCLEOTIDE SEQUENCE</scope>
</reference>
<feature type="non-terminal residue" evidence="1">
    <location>
        <position position="269"/>
    </location>
</feature>